<name>A0A2I0X9K7_9ASPA</name>
<feature type="compositionally biased region" description="Basic residues" evidence="1">
    <location>
        <begin position="141"/>
        <end position="150"/>
    </location>
</feature>
<evidence type="ECO:0000313" key="3">
    <source>
        <dbReference type="Proteomes" id="UP000233837"/>
    </source>
</evidence>
<keyword evidence="3" id="KW-1185">Reference proteome</keyword>
<evidence type="ECO:0000256" key="1">
    <source>
        <dbReference type="SAM" id="MobiDB-lite"/>
    </source>
</evidence>
<reference evidence="2 3" key="1">
    <citation type="journal article" date="2016" name="Sci. Rep.">
        <title>The Dendrobium catenatum Lindl. genome sequence provides insights into polysaccharide synthase, floral development and adaptive evolution.</title>
        <authorList>
            <person name="Zhang G.Q."/>
            <person name="Xu Q."/>
            <person name="Bian C."/>
            <person name="Tsai W.C."/>
            <person name="Yeh C.M."/>
            <person name="Liu K.W."/>
            <person name="Yoshida K."/>
            <person name="Zhang L.S."/>
            <person name="Chang S.B."/>
            <person name="Chen F."/>
            <person name="Shi Y."/>
            <person name="Su Y.Y."/>
            <person name="Zhang Y.Q."/>
            <person name="Chen L.J."/>
            <person name="Yin Y."/>
            <person name="Lin M."/>
            <person name="Huang H."/>
            <person name="Deng H."/>
            <person name="Wang Z.W."/>
            <person name="Zhu S.L."/>
            <person name="Zhao X."/>
            <person name="Deng C."/>
            <person name="Niu S.C."/>
            <person name="Huang J."/>
            <person name="Wang M."/>
            <person name="Liu G.H."/>
            <person name="Yang H.J."/>
            <person name="Xiao X.J."/>
            <person name="Hsiao Y.Y."/>
            <person name="Wu W.L."/>
            <person name="Chen Y.Y."/>
            <person name="Mitsuda N."/>
            <person name="Ohme-Takagi M."/>
            <person name="Luo Y.B."/>
            <person name="Van de Peer Y."/>
            <person name="Liu Z.J."/>
        </authorList>
    </citation>
    <scope>NUCLEOTIDE SEQUENCE [LARGE SCALE GENOMIC DNA]</scope>
    <source>
        <tissue evidence="2">The whole plant</tissue>
    </source>
</reference>
<protein>
    <submittedName>
        <fullName evidence="2">Uncharacterized protein</fullName>
    </submittedName>
</protein>
<feature type="region of interest" description="Disordered" evidence="1">
    <location>
        <begin position="116"/>
        <end position="153"/>
    </location>
</feature>
<sequence length="276" mass="31354">MRRGWLYYWQDNFVILEGYNPKRAARQFDFFQATPLDGILVLLRVTGRHQLSSLSSSTRLEVASLTWAFLLRLGTGSNFLITHMDASTGIAHLRLFWIRHTFSSFKLGIRRYSRRIQGSRRSRRSSGPRDYAPVHAESSRVRSRRRKRSPKLVSRYFGPAPLHRCRPISPSLDKGHPRSRTSFDMLAYRPTPANLPGSPILEPIGPDTPHIPLSLYEFPPNDEGSKLPPELQPREFTPVSPGCDATLSPALEPKSAPGSYAYVIIEWYGCKGSLEY</sequence>
<gene>
    <name evidence="2" type="ORF">MA16_Dca015476</name>
</gene>
<evidence type="ECO:0000313" key="2">
    <source>
        <dbReference type="EMBL" id="PKU84617.1"/>
    </source>
</evidence>
<dbReference type="AlphaFoldDB" id="A0A2I0X9K7"/>
<feature type="compositionally biased region" description="Basic residues" evidence="1">
    <location>
        <begin position="116"/>
        <end position="126"/>
    </location>
</feature>
<accession>A0A2I0X9K7</accession>
<dbReference type="Proteomes" id="UP000233837">
    <property type="component" value="Unassembled WGS sequence"/>
</dbReference>
<reference evidence="2 3" key="2">
    <citation type="journal article" date="2017" name="Nature">
        <title>The Apostasia genome and the evolution of orchids.</title>
        <authorList>
            <person name="Zhang G.Q."/>
            <person name="Liu K.W."/>
            <person name="Li Z."/>
            <person name="Lohaus R."/>
            <person name="Hsiao Y.Y."/>
            <person name="Niu S.C."/>
            <person name="Wang J.Y."/>
            <person name="Lin Y.C."/>
            <person name="Xu Q."/>
            <person name="Chen L.J."/>
            <person name="Yoshida K."/>
            <person name="Fujiwara S."/>
            <person name="Wang Z.W."/>
            <person name="Zhang Y.Q."/>
            <person name="Mitsuda N."/>
            <person name="Wang M."/>
            <person name="Liu G.H."/>
            <person name="Pecoraro L."/>
            <person name="Huang H.X."/>
            <person name="Xiao X.J."/>
            <person name="Lin M."/>
            <person name="Wu X.Y."/>
            <person name="Wu W.L."/>
            <person name="Chen Y.Y."/>
            <person name="Chang S.B."/>
            <person name="Sakamoto S."/>
            <person name="Ohme-Takagi M."/>
            <person name="Yagi M."/>
            <person name="Zeng S.J."/>
            <person name="Shen C.Y."/>
            <person name="Yeh C.M."/>
            <person name="Luo Y.B."/>
            <person name="Tsai W.C."/>
            <person name="Van de Peer Y."/>
            <person name="Liu Z.J."/>
        </authorList>
    </citation>
    <scope>NUCLEOTIDE SEQUENCE [LARGE SCALE GENOMIC DNA]</scope>
    <source>
        <tissue evidence="2">The whole plant</tissue>
    </source>
</reference>
<proteinExistence type="predicted"/>
<dbReference type="EMBL" id="KZ502041">
    <property type="protein sequence ID" value="PKU84617.1"/>
    <property type="molecule type" value="Genomic_DNA"/>
</dbReference>
<organism evidence="2 3">
    <name type="scientific">Dendrobium catenatum</name>
    <dbReference type="NCBI Taxonomy" id="906689"/>
    <lineage>
        <taxon>Eukaryota</taxon>
        <taxon>Viridiplantae</taxon>
        <taxon>Streptophyta</taxon>
        <taxon>Embryophyta</taxon>
        <taxon>Tracheophyta</taxon>
        <taxon>Spermatophyta</taxon>
        <taxon>Magnoliopsida</taxon>
        <taxon>Liliopsida</taxon>
        <taxon>Asparagales</taxon>
        <taxon>Orchidaceae</taxon>
        <taxon>Epidendroideae</taxon>
        <taxon>Malaxideae</taxon>
        <taxon>Dendrobiinae</taxon>
        <taxon>Dendrobium</taxon>
    </lineage>
</organism>